<evidence type="ECO:0000313" key="8">
    <source>
        <dbReference type="Proteomes" id="UP000091820"/>
    </source>
</evidence>
<accession>A0A1A9WRA0</accession>
<evidence type="ECO:0000256" key="2">
    <source>
        <dbReference type="ARBA" id="ARBA00022737"/>
    </source>
</evidence>
<dbReference type="SMART" id="SM00355">
    <property type="entry name" value="ZnF_C2H2"/>
    <property type="match status" value="1"/>
</dbReference>
<evidence type="ECO:0000313" key="7">
    <source>
        <dbReference type="EnsemblMetazoa" id="GBRI029267-PA"/>
    </source>
</evidence>
<protein>
    <recommendedName>
        <fullName evidence="6">C2H2-type domain-containing protein</fullName>
    </recommendedName>
</protein>
<dbReference type="PANTHER" id="PTHR46179">
    <property type="entry name" value="ZINC FINGER PROTEIN"/>
    <property type="match status" value="1"/>
</dbReference>
<dbReference type="PROSITE" id="PS00028">
    <property type="entry name" value="ZINC_FINGER_C2H2_1"/>
    <property type="match status" value="1"/>
</dbReference>
<sequence>EYRFKCPEDGCSKAFLTSYSLKIHIRVHTKVKPYECDVGGCEKAFNTRYRAPRIQPVIIAQYRKLFKSGGSSTNSVNGFVSNCNENSSEAVDQLVMAGCTLR</sequence>
<dbReference type="InterPro" id="IPR036236">
    <property type="entry name" value="Znf_C2H2_sf"/>
</dbReference>
<dbReference type="Pfam" id="PF00096">
    <property type="entry name" value="zf-C2H2"/>
    <property type="match status" value="1"/>
</dbReference>
<organism evidence="7 8">
    <name type="scientific">Glossina brevipalpis</name>
    <dbReference type="NCBI Taxonomy" id="37001"/>
    <lineage>
        <taxon>Eukaryota</taxon>
        <taxon>Metazoa</taxon>
        <taxon>Ecdysozoa</taxon>
        <taxon>Arthropoda</taxon>
        <taxon>Hexapoda</taxon>
        <taxon>Insecta</taxon>
        <taxon>Pterygota</taxon>
        <taxon>Neoptera</taxon>
        <taxon>Endopterygota</taxon>
        <taxon>Diptera</taxon>
        <taxon>Brachycera</taxon>
        <taxon>Muscomorpha</taxon>
        <taxon>Hippoboscoidea</taxon>
        <taxon>Glossinidae</taxon>
        <taxon>Glossina</taxon>
    </lineage>
</organism>
<proteinExistence type="predicted"/>
<keyword evidence="1" id="KW-0479">Metal-binding</keyword>
<dbReference type="STRING" id="37001.A0A1A9WRA0"/>
<reference evidence="8" key="1">
    <citation type="submission" date="2014-03" db="EMBL/GenBank/DDBJ databases">
        <authorList>
            <person name="Aksoy S."/>
            <person name="Warren W."/>
            <person name="Wilson R.K."/>
        </authorList>
    </citation>
    <scope>NUCLEOTIDE SEQUENCE [LARGE SCALE GENOMIC DNA]</scope>
    <source>
        <strain evidence="8">IAEA</strain>
    </source>
</reference>
<feature type="domain" description="C2H2-type" evidence="6">
    <location>
        <begin position="4"/>
        <end position="33"/>
    </location>
</feature>
<dbReference type="GO" id="GO:0005634">
    <property type="term" value="C:nucleus"/>
    <property type="evidence" value="ECO:0007669"/>
    <property type="project" value="TreeGrafter"/>
</dbReference>
<dbReference type="FunFam" id="3.30.160.60:FF:000072">
    <property type="entry name" value="zinc finger protein 143 isoform X1"/>
    <property type="match status" value="1"/>
</dbReference>
<dbReference type="AlphaFoldDB" id="A0A1A9WRA0"/>
<evidence type="ECO:0000259" key="6">
    <source>
        <dbReference type="PROSITE" id="PS50157"/>
    </source>
</evidence>
<keyword evidence="2" id="KW-0677">Repeat</keyword>
<dbReference type="Proteomes" id="UP000091820">
    <property type="component" value="Unassembled WGS sequence"/>
</dbReference>
<keyword evidence="3 5" id="KW-0863">Zinc-finger</keyword>
<reference evidence="7" key="2">
    <citation type="submission" date="2020-05" db="UniProtKB">
        <authorList>
            <consortium name="EnsemblMetazoa"/>
        </authorList>
    </citation>
    <scope>IDENTIFICATION</scope>
    <source>
        <strain evidence="7">IAEA</strain>
    </source>
</reference>
<keyword evidence="8" id="KW-1185">Reference proteome</keyword>
<name>A0A1A9WRA0_9MUSC</name>
<dbReference type="EnsemblMetazoa" id="GBRI029267-RA">
    <property type="protein sequence ID" value="GBRI029267-PA"/>
    <property type="gene ID" value="GBRI029267"/>
</dbReference>
<dbReference type="PANTHER" id="PTHR46179:SF25">
    <property type="entry name" value="METAL RESPONSE ELEMENT-BINDING TRANSCRIPTION FACTOR-1, ISOFORM C"/>
    <property type="match status" value="1"/>
</dbReference>
<evidence type="ECO:0000256" key="5">
    <source>
        <dbReference type="PROSITE-ProRule" id="PRU00042"/>
    </source>
</evidence>
<dbReference type="Gene3D" id="3.30.160.60">
    <property type="entry name" value="Classic Zinc Finger"/>
    <property type="match status" value="2"/>
</dbReference>
<dbReference type="InterPro" id="IPR013087">
    <property type="entry name" value="Znf_C2H2_type"/>
</dbReference>
<dbReference type="PROSITE" id="PS50157">
    <property type="entry name" value="ZINC_FINGER_C2H2_2"/>
    <property type="match status" value="1"/>
</dbReference>
<dbReference type="VEuPathDB" id="VectorBase:GBRI029267"/>
<dbReference type="InterPro" id="IPR051061">
    <property type="entry name" value="Zinc_finger_trans_reg"/>
</dbReference>
<dbReference type="GO" id="GO:0006357">
    <property type="term" value="P:regulation of transcription by RNA polymerase II"/>
    <property type="evidence" value="ECO:0007669"/>
    <property type="project" value="TreeGrafter"/>
</dbReference>
<dbReference type="SUPFAM" id="SSF57667">
    <property type="entry name" value="beta-beta-alpha zinc fingers"/>
    <property type="match status" value="1"/>
</dbReference>
<keyword evidence="4" id="KW-0862">Zinc</keyword>
<dbReference type="GO" id="GO:0008270">
    <property type="term" value="F:zinc ion binding"/>
    <property type="evidence" value="ECO:0007669"/>
    <property type="project" value="UniProtKB-KW"/>
</dbReference>
<evidence type="ECO:0000256" key="4">
    <source>
        <dbReference type="ARBA" id="ARBA00022833"/>
    </source>
</evidence>
<evidence type="ECO:0000256" key="3">
    <source>
        <dbReference type="ARBA" id="ARBA00022771"/>
    </source>
</evidence>
<evidence type="ECO:0000256" key="1">
    <source>
        <dbReference type="ARBA" id="ARBA00022723"/>
    </source>
</evidence>